<dbReference type="SUPFAM" id="SSF54211">
    <property type="entry name" value="Ribosomal protein S5 domain 2-like"/>
    <property type="match status" value="1"/>
</dbReference>
<dbReference type="CDD" id="cd00009">
    <property type="entry name" value="AAA"/>
    <property type="match status" value="1"/>
</dbReference>
<evidence type="ECO:0000256" key="16">
    <source>
        <dbReference type="SAM" id="MobiDB-lite"/>
    </source>
</evidence>
<dbReference type="Gene3D" id="3.30.230.10">
    <property type="match status" value="1"/>
</dbReference>
<evidence type="ECO:0000256" key="7">
    <source>
        <dbReference type="ARBA" id="ARBA00022741"/>
    </source>
</evidence>
<dbReference type="Pfam" id="PF00158">
    <property type="entry name" value="Sigma54_activat"/>
    <property type="match status" value="1"/>
</dbReference>
<name>A0A1I3PF06_9EURY</name>
<evidence type="ECO:0000313" key="20">
    <source>
        <dbReference type="Proteomes" id="UP000182829"/>
    </source>
</evidence>
<dbReference type="PROSITE" id="PS50045">
    <property type="entry name" value="SIGMA54_INTERACT_4"/>
    <property type="match status" value="1"/>
</dbReference>
<dbReference type="Gene3D" id="3.40.50.300">
    <property type="entry name" value="P-loop containing nucleotide triphosphate hydrolases"/>
    <property type="match status" value="1"/>
</dbReference>
<keyword evidence="4 15" id="KW-1003">Cell membrane</keyword>
<dbReference type="Pfam" id="PF05362">
    <property type="entry name" value="Lon_C"/>
    <property type="match status" value="1"/>
</dbReference>
<dbReference type="InterPro" id="IPR008269">
    <property type="entry name" value="Lon_proteolytic"/>
</dbReference>
<evidence type="ECO:0000256" key="1">
    <source>
        <dbReference type="ARBA" id="ARBA00004651"/>
    </source>
</evidence>
<proteinExistence type="inferred from homology"/>
<evidence type="ECO:0000256" key="4">
    <source>
        <dbReference type="ARBA" id="ARBA00022475"/>
    </source>
</evidence>
<dbReference type="GO" id="GO:0005886">
    <property type="term" value="C:plasma membrane"/>
    <property type="evidence" value="ECO:0007669"/>
    <property type="project" value="UniProtKB-SubCell"/>
</dbReference>
<evidence type="ECO:0000256" key="10">
    <source>
        <dbReference type="ARBA" id="ARBA00022840"/>
    </source>
</evidence>
<dbReference type="InterPro" id="IPR003593">
    <property type="entry name" value="AAA+_ATPase"/>
</dbReference>
<gene>
    <name evidence="19" type="ORF">SAMN05443661_11748</name>
</gene>
<comment type="similarity">
    <text evidence="2 15">Belongs to the peptidase S16 family. Archaeal LonB subfamily.</text>
</comment>
<feature type="domain" description="Sigma-54 factor interaction" evidence="17">
    <location>
        <begin position="237"/>
        <end position="398"/>
    </location>
</feature>
<comment type="subcellular location">
    <subcellularLocation>
        <location evidence="1 15">Cell membrane</location>
        <topology evidence="1 15">Multi-pass membrane protein</topology>
    </subcellularLocation>
</comment>
<dbReference type="InterPro" id="IPR027065">
    <property type="entry name" value="Lon_Prtase"/>
</dbReference>
<organism evidence="19 20">
    <name type="scientific">Natronobacterium gregoryi</name>
    <dbReference type="NCBI Taxonomy" id="44930"/>
    <lineage>
        <taxon>Archaea</taxon>
        <taxon>Methanobacteriati</taxon>
        <taxon>Methanobacteriota</taxon>
        <taxon>Stenosarchaea group</taxon>
        <taxon>Halobacteria</taxon>
        <taxon>Halobacteriales</taxon>
        <taxon>Natrialbaceae</taxon>
        <taxon>Natronobacterium</taxon>
    </lineage>
</organism>
<keyword evidence="8 14" id="KW-0378">Hydrolase</keyword>
<dbReference type="EC" id="3.4.21.-" evidence="15"/>
<dbReference type="InterPro" id="IPR000523">
    <property type="entry name" value="Mg_chelatse_chII-like_cat_dom"/>
</dbReference>
<evidence type="ECO:0000259" key="17">
    <source>
        <dbReference type="PROSITE" id="PS50045"/>
    </source>
</evidence>
<evidence type="ECO:0000256" key="12">
    <source>
        <dbReference type="ARBA" id="ARBA00023136"/>
    </source>
</evidence>
<feature type="active site" evidence="14">
    <location>
        <position position="605"/>
    </location>
</feature>
<dbReference type="PRINTS" id="PR00830">
    <property type="entry name" value="ENDOLAPTASE"/>
</dbReference>
<comment type="function">
    <text evidence="15">ATP-dependent serine protease that mediates the selective degradation of mutant and abnormal proteins as well as certain short-lived regulatory proteins. Degrades polypeptides processively.</text>
</comment>
<dbReference type="NCBIfam" id="TIGR00764">
    <property type="entry name" value="lon_rel"/>
    <property type="match status" value="1"/>
</dbReference>
<dbReference type="GO" id="GO:0004252">
    <property type="term" value="F:serine-type endopeptidase activity"/>
    <property type="evidence" value="ECO:0007669"/>
    <property type="project" value="UniProtKB-UniRule"/>
</dbReference>
<evidence type="ECO:0000256" key="13">
    <source>
        <dbReference type="ARBA" id="ARBA00026070"/>
    </source>
</evidence>
<dbReference type="InterPro" id="IPR020568">
    <property type="entry name" value="Ribosomal_Su5_D2-typ_SF"/>
</dbReference>
<dbReference type="GeneID" id="14206636"/>
<keyword evidence="12 15" id="KW-0472">Membrane</keyword>
<evidence type="ECO:0000256" key="3">
    <source>
        <dbReference type="ARBA" id="ARBA00022016"/>
    </source>
</evidence>
<keyword evidence="5 14" id="KW-0645">Protease</keyword>
<dbReference type="InterPro" id="IPR004663">
    <property type="entry name" value="Lon_arc"/>
</dbReference>
<dbReference type="EMBL" id="FORO01000017">
    <property type="protein sequence ID" value="SFJ19937.1"/>
    <property type="molecule type" value="Genomic_DNA"/>
</dbReference>
<dbReference type="PROSITE" id="PS51786">
    <property type="entry name" value="LON_PROTEOLYTIC"/>
    <property type="match status" value="1"/>
</dbReference>
<feature type="transmembrane region" description="Helical" evidence="15">
    <location>
        <begin position="220"/>
        <end position="253"/>
    </location>
</feature>
<comment type="caution">
    <text evidence="15">Lacks conserved residue(s) required for the propagation of feature annotation.</text>
</comment>
<dbReference type="GO" id="GO:0006355">
    <property type="term" value="P:regulation of DNA-templated transcription"/>
    <property type="evidence" value="ECO:0007669"/>
    <property type="project" value="InterPro"/>
</dbReference>
<dbReference type="InterPro" id="IPR002078">
    <property type="entry name" value="Sigma_54_int"/>
</dbReference>
<dbReference type="Pfam" id="PF20436">
    <property type="entry name" value="LonB_AAA-LID"/>
    <property type="match status" value="1"/>
</dbReference>
<dbReference type="Gene3D" id="1.10.8.60">
    <property type="match status" value="1"/>
</dbReference>
<dbReference type="InterPro" id="IPR014721">
    <property type="entry name" value="Ribsml_uS5_D2-typ_fold_subgr"/>
</dbReference>
<feature type="active site" evidence="14">
    <location>
        <position position="648"/>
    </location>
</feature>
<keyword evidence="6 15" id="KW-0812">Transmembrane</keyword>
<dbReference type="GO" id="GO:0004176">
    <property type="term" value="F:ATP-dependent peptidase activity"/>
    <property type="evidence" value="ECO:0007669"/>
    <property type="project" value="UniProtKB-UniRule"/>
</dbReference>
<dbReference type="GO" id="GO:0005524">
    <property type="term" value="F:ATP binding"/>
    <property type="evidence" value="ECO:0007669"/>
    <property type="project" value="UniProtKB-UniRule"/>
</dbReference>
<keyword evidence="9 14" id="KW-0720">Serine protease</keyword>
<feature type="compositionally biased region" description="Basic and acidic residues" evidence="16">
    <location>
        <begin position="23"/>
        <end position="39"/>
    </location>
</feature>
<dbReference type="SMART" id="SM00382">
    <property type="entry name" value="AAA"/>
    <property type="match status" value="1"/>
</dbReference>
<evidence type="ECO:0000313" key="19">
    <source>
        <dbReference type="EMBL" id="SFJ19937.1"/>
    </source>
</evidence>
<evidence type="ECO:0000256" key="14">
    <source>
        <dbReference type="PROSITE-ProRule" id="PRU01122"/>
    </source>
</evidence>
<keyword evidence="10 15" id="KW-0067">ATP-binding</keyword>
<accession>A0A1I3PF06</accession>
<dbReference type="OMA" id="PKQGAVT"/>
<feature type="compositionally biased region" description="Acidic residues" evidence="16">
    <location>
        <begin position="1"/>
        <end position="22"/>
    </location>
</feature>
<evidence type="ECO:0000256" key="15">
    <source>
        <dbReference type="RuleBase" id="RU369001"/>
    </source>
</evidence>
<feature type="domain" description="Lon proteolytic" evidence="18">
    <location>
        <begin position="520"/>
        <end position="698"/>
    </location>
</feature>
<dbReference type="SUPFAM" id="SSF52540">
    <property type="entry name" value="P-loop containing nucleoside triphosphate hydrolases"/>
    <property type="match status" value="1"/>
</dbReference>
<dbReference type="InterPro" id="IPR046843">
    <property type="entry name" value="LonB_AAA-LID"/>
</dbReference>
<evidence type="ECO:0000259" key="18">
    <source>
        <dbReference type="PROSITE" id="PS51786"/>
    </source>
</evidence>
<reference evidence="19 20" key="1">
    <citation type="submission" date="2016-10" db="EMBL/GenBank/DDBJ databases">
        <authorList>
            <person name="de Groot N.N."/>
        </authorList>
    </citation>
    <scope>NUCLEOTIDE SEQUENCE [LARGE SCALE GENOMIC DNA]</scope>
    <source>
        <strain evidence="19 20">SP2</strain>
    </source>
</reference>
<dbReference type="RefSeq" id="WP_005581403.1">
    <property type="nucleotide sequence ID" value="NZ_FORO01000017.1"/>
</dbReference>
<evidence type="ECO:0000256" key="2">
    <source>
        <dbReference type="ARBA" id="ARBA00009579"/>
    </source>
</evidence>
<evidence type="ECO:0000256" key="5">
    <source>
        <dbReference type="ARBA" id="ARBA00022670"/>
    </source>
</evidence>
<dbReference type="PANTHER" id="PTHR10046">
    <property type="entry name" value="ATP DEPENDENT LON PROTEASE FAMILY MEMBER"/>
    <property type="match status" value="1"/>
</dbReference>
<evidence type="ECO:0000256" key="8">
    <source>
        <dbReference type="ARBA" id="ARBA00022801"/>
    </source>
</evidence>
<evidence type="ECO:0000256" key="9">
    <source>
        <dbReference type="ARBA" id="ARBA00022825"/>
    </source>
</evidence>
<dbReference type="InterPro" id="IPR027417">
    <property type="entry name" value="P-loop_NTPase"/>
</dbReference>
<evidence type="ECO:0000256" key="6">
    <source>
        <dbReference type="ARBA" id="ARBA00022692"/>
    </source>
</evidence>
<keyword evidence="7 15" id="KW-0547">Nucleotide-binding</keyword>
<dbReference type="InterPro" id="IPR008268">
    <property type="entry name" value="Peptidase_S16_AS"/>
</dbReference>
<feature type="region of interest" description="Disordered" evidence="16">
    <location>
        <begin position="1"/>
        <end position="93"/>
    </location>
</feature>
<dbReference type="GO" id="GO:0006508">
    <property type="term" value="P:proteolysis"/>
    <property type="evidence" value="ECO:0007669"/>
    <property type="project" value="UniProtKB-KW"/>
</dbReference>
<dbReference type="Pfam" id="PF01078">
    <property type="entry name" value="Mg_chelatase"/>
    <property type="match status" value="1"/>
</dbReference>
<comment type="subunit">
    <text evidence="13 15">Homohexamer. Organized in a ring with a central cavity.</text>
</comment>
<dbReference type="OrthoDB" id="64652at2157"/>
<dbReference type="PROSITE" id="PS01046">
    <property type="entry name" value="LON_SER"/>
    <property type="match status" value="1"/>
</dbReference>
<dbReference type="GO" id="GO:0030163">
    <property type="term" value="P:protein catabolic process"/>
    <property type="evidence" value="ECO:0007669"/>
    <property type="project" value="UniProtKB-UniRule"/>
</dbReference>
<dbReference type="Proteomes" id="UP000182829">
    <property type="component" value="Unassembled WGS sequence"/>
</dbReference>
<feature type="compositionally biased region" description="Acidic residues" evidence="16">
    <location>
        <begin position="74"/>
        <end position="84"/>
    </location>
</feature>
<dbReference type="AlphaFoldDB" id="A0A1I3PF06"/>
<sequence>MSNDTNVDDTPEDPSEPTDDHDEDRRQGTDRSQDEEQVHGNEGPQGARSPLEEDGDRAERGSTDGVESGSESTTNDEDDIETVEDLGSTVDVDPGVEIDEENAEDDLLGGLQVDSTDDIEVPDRLVDQVIGQDEARDIIIKAAKQRRHVMMIGSPGTGKSMLAKAMSQLLPQEDLQDVLVYHNPDDGNAPKVRTVPAGKGEQIIDAHKEEARKRNQMRSILMWIIIAVVIVYALLAANILLGILAAGIIWLIFRYTSRGTDAMVPNMIVDNGDQRQAPFEDATGAHAGALLGDVRHDPFQSGGMETPSHDRVEPGSIHKSNKGVLFVDEINTLDIRTQQKLMTAIQEGEFAITGQSERSSGAMVQTEPVPCDFVMIAAGNLDAMENMHPALRNRVKGYGYEVYMDDTIEDTPEMRRKYARFVAQEVERDGRLPHFTDDAVEELILEAKRRSGRKNHLTLHFRSLGGLVRVAGDIARAEDREYTTRDDVLQAKQRSRSIEQQLADDYIERRKDYELQVTEEAVEGRVNGLAVMGEDSGIMLPVMAEIAPAQGGGQVIATGKLQEMAEESVQNVSAIIKKFSDVDLSEKDIHIQFVQAGQQGVDGDSASITVATAVISALEDIPIDQSVAMTGSLSVRGDVLPVGGVTHKIEAAAKAGCDTVIIPKANEQDVMIEDEYEEMVDIIPCSNISEVLDVALEGEPKKDSLVDRLKQITGTALDRQQPVGGSNPSPQ</sequence>
<evidence type="ECO:0000256" key="11">
    <source>
        <dbReference type="ARBA" id="ARBA00022989"/>
    </source>
</evidence>
<keyword evidence="11 15" id="KW-1133">Transmembrane helix</keyword>
<protein>
    <recommendedName>
        <fullName evidence="3 15">Archaeal Lon protease</fullName>
        <ecNumber evidence="15">3.4.21.-</ecNumber>
    </recommendedName>
    <alternativeName>
        <fullName evidence="15">ATP-dependent protease La homolog</fullName>
    </alternativeName>
</protein>